<protein>
    <recommendedName>
        <fullName evidence="4">DUF834 domain-containing protein</fullName>
    </recommendedName>
</protein>
<evidence type="ECO:0008006" key="4">
    <source>
        <dbReference type="Google" id="ProtNLM"/>
    </source>
</evidence>
<feature type="compositionally biased region" description="Basic and acidic residues" evidence="1">
    <location>
        <begin position="98"/>
        <end position="112"/>
    </location>
</feature>
<organism evidence="2">
    <name type="scientific">Oryza punctata</name>
    <name type="common">Red rice</name>
    <dbReference type="NCBI Taxonomy" id="4537"/>
    <lineage>
        <taxon>Eukaryota</taxon>
        <taxon>Viridiplantae</taxon>
        <taxon>Streptophyta</taxon>
        <taxon>Embryophyta</taxon>
        <taxon>Tracheophyta</taxon>
        <taxon>Spermatophyta</taxon>
        <taxon>Magnoliopsida</taxon>
        <taxon>Liliopsida</taxon>
        <taxon>Poales</taxon>
        <taxon>Poaceae</taxon>
        <taxon>BOP clade</taxon>
        <taxon>Oryzoideae</taxon>
        <taxon>Oryzeae</taxon>
        <taxon>Oryzinae</taxon>
        <taxon>Oryza</taxon>
    </lineage>
</organism>
<feature type="region of interest" description="Disordered" evidence="1">
    <location>
        <begin position="1"/>
        <end position="114"/>
    </location>
</feature>
<reference evidence="2" key="1">
    <citation type="submission" date="2015-04" db="UniProtKB">
        <authorList>
            <consortium name="EnsemblPlants"/>
        </authorList>
    </citation>
    <scope>IDENTIFICATION</scope>
</reference>
<accession>A0A0E0JKA5</accession>
<dbReference type="Proteomes" id="UP000026962">
    <property type="component" value="Chromosome 1"/>
</dbReference>
<dbReference type="AlphaFoldDB" id="A0A0E0JKA5"/>
<dbReference type="Gramene" id="OPUNC01G20430.1">
    <property type="protein sequence ID" value="OPUNC01G20430.1"/>
    <property type="gene ID" value="OPUNC01G20430"/>
</dbReference>
<feature type="compositionally biased region" description="Low complexity" evidence="1">
    <location>
        <begin position="29"/>
        <end position="43"/>
    </location>
</feature>
<evidence type="ECO:0000313" key="3">
    <source>
        <dbReference type="Proteomes" id="UP000026962"/>
    </source>
</evidence>
<name>A0A0E0JKA5_ORYPU</name>
<reference evidence="2" key="2">
    <citation type="submission" date="2018-05" db="EMBL/GenBank/DDBJ databases">
        <title>OpunRS2 (Oryza punctata Reference Sequence Version 2).</title>
        <authorList>
            <person name="Zhang J."/>
            <person name="Kudrna D."/>
            <person name="Lee S."/>
            <person name="Talag J."/>
            <person name="Welchert J."/>
            <person name="Wing R.A."/>
        </authorList>
    </citation>
    <scope>NUCLEOTIDE SEQUENCE [LARGE SCALE GENOMIC DNA]</scope>
</reference>
<evidence type="ECO:0000313" key="2">
    <source>
        <dbReference type="EnsemblPlants" id="OPUNC01G20430.1"/>
    </source>
</evidence>
<proteinExistence type="predicted"/>
<keyword evidence="3" id="KW-1185">Reference proteome</keyword>
<dbReference type="EnsemblPlants" id="OPUNC01G20430.1">
    <property type="protein sequence ID" value="OPUNC01G20430.1"/>
    <property type="gene ID" value="OPUNC01G20430"/>
</dbReference>
<dbReference type="HOGENOM" id="CLU_1974113_0_0_1"/>
<feature type="compositionally biased region" description="Basic and acidic residues" evidence="1">
    <location>
        <begin position="68"/>
        <end position="85"/>
    </location>
</feature>
<evidence type="ECO:0000256" key="1">
    <source>
        <dbReference type="SAM" id="MobiDB-lite"/>
    </source>
</evidence>
<sequence>MWRDDETDSSGEAAGSTPPVVAVAGTDGSGEAASSAPPVVAGAERQRDPCGRGRGRRNTPPVTTADGSPRETGGEKTGYVREGKTSLDPPLPSPSTADPHKKGSERRWDPCGRGRIHWIRHSRRCRQ</sequence>